<accession>A0A8J6DCK7</accession>
<name>A0A8J6DCK7_9ROSI</name>
<organism evidence="2 3">
    <name type="scientific">Gossypium anomalum</name>
    <dbReference type="NCBI Taxonomy" id="47600"/>
    <lineage>
        <taxon>Eukaryota</taxon>
        <taxon>Viridiplantae</taxon>
        <taxon>Streptophyta</taxon>
        <taxon>Embryophyta</taxon>
        <taxon>Tracheophyta</taxon>
        <taxon>Spermatophyta</taxon>
        <taxon>Magnoliopsida</taxon>
        <taxon>eudicotyledons</taxon>
        <taxon>Gunneridae</taxon>
        <taxon>Pentapetalae</taxon>
        <taxon>rosids</taxon>
        <taxon>malvids</taxon>
        <taxon>Malvales</taxon>
        <taxon>Malvaceae</taxon>
        <taxon>Malvoideae</taxon>
        <taxon>Gossypium</taxon>
    </lineage>
</organism>
<dbReference type="PANTHER" id="PTHR33148">
    <property type="entry name" value="PLASTID MOVEMENT IMPAIRED PROTEIN-RELATED"/>
    <property type="match status" value="1"/>
</dbReference>
<evidence type="ECO:0000313" key="2">
    <source>
        <dbReference type="EMBL" id="KAG8504069.1"/>
    </source>
</evidence>
<protein>
    <recommendedName>
        <fullName evidence="4">DUF4228 domain-containing protein</fullName>
    </recommendedName>
</protein>
<keyword evidence="3" id="KW-1185">Reference proteome</keyword>
<dbReference type="InterPro" id="IPR025322">
    <property type="entry name" value="PADRE_dom"/>
</dbReference>
<gene>
    <name evidence="2" type="ORF">CXB51_002379</name>
</gene>
<comment type="caution">
    <text evidence="2">The sequence shown here is derived from an EMBL/GenBank/DDBJ whole genome shotgun (WGS) entry which is preliminary data.</text>
</comment>
<evidence type="ECO:0000313" key="3">
    <source>
        <dbReference type="Proteomes" id="UP000701853"/>
    </source>
</evidence>
<sequence>MGNCLVLEEKVVRVMKTDGKILEYRQPIKVQQVLSDFSDHALSESFSGCRNLHPDTKLLPGMLYYLVPSPSIKSKKKKVRFSSTEVKDDEEGSHGVVRIKLIISKKELEKLVQKDGVSVHEMVSNIQSKQSINGVDDDDHSCRKCDDDDDGDDDSCRKWKPALESIAEVN</sequence>
<dbReference type="Proteomes" id="UP000701853">
    <property type="component" value="Chromosome 1"/>
</dbReference>
<proteinExistence type="predicted"/>
<dbReference type="Pfam" id="PF14009">
    <property type="entry name" value="PADRE"/>
    <property type="match status" value="1"/>
</dbReference>
<dbReference type="OrthoDB" id="1688863at2759"/>
<feature type="region of interest" description="Disordered" evidence="1">
    <location>
        <begin position="128"/>
        <end position="156"/>
    </location>
</feature>
<dbReference type="AlphaFoldDB" id="A0A8J6DCK7"/>
<dbReference type="EMBL" id="JAHUZN010000001">
    <property type="protein sequence ID" value="KAG8504069.1"/>
    <property type="molecule type" value="Genomic_DNA"/>
</dbReference>
<evidence type="ECO:0008006" key="4">
    <source>
        <dbReference type="Google" id="ProtNLM"/>
    </source>
</evidence>
<reference evidence="2 3" key="1">
    <citation type="journal article" date="2021" name="bioRxiv">
        <title>The Gossypium anomalum genome as a resource for cotton improvement and evolutionary analysis of hybrid incompatibility.</title>
        <authorList>
            <person name="Grover C.E."/>
            <person name="Yuan D."/>
            <person name="Arick M.A."/>
            <person name="Miller E.R."/>
            <person name="Hu G."/>
            <person name="Peterson D.G."/>
            <person name="Wendel J.F."/>
            <person name="Udall J.A."/>
        </authorList>
    </citation>
    <scope>NUCLEOTIDE SEQUENCE [LARGE SCALE GENOMIC DNA]</scope>
    <source>
        <strain evidence="2">JFW-Udall</strain>
        <tissue evidence="2">Leaf</tissue>
    </source>
</reference>
<evidence type="ECO:0000256" key="1">
    <source>
        <dbReference type="SAM" id="MobiDB-lite"/>
    </source>
</evidence>
<dbReference type="PANTHER" id="PTHR33148:SF46">
    <property type="entry name" value="EMB|CAB85509.1"/>
    <property type="match status" value="1"/>
</dbReference>